<dbReference type="RefSeq" id="WP_009559534.1">
    <property type="nucleotide sequence ID" value="NZ_AYZN01000016.1"/>
</dbReference>
<dbReference type="Proteomes" id="UP000009311">
    <property type="component" value="Unassembled WGS sequence"/>
</dbReference>
<gene>
    <name evidence="2" type="ORF">BN53_02540</name>
</gene>
<feature type="chain" id="PRO_5009961839" evidence="1">
    <location>
        <begin position="31"/>
        <end position="98"/>
    </location>
</feature>
<dbReference type="STRING" id="1423790.BN53_02540"/>
<protein>
    <submittedName>
        <fullName evidence="2">Uncharacterized protein</fullName>
    </submittedName>
</protein>
<organism evidence="2 3">
    <name type="scientific">Lactobacillus pasteurii DSM 23907 = CRBIP 24.76</name>
    <dbReference type="NCBI Taxonomy" id="1423790"/>
    <lineage>
        <taxon>Bacteria</taxon>
        <taxon>Bacillati</taxon>
        <taxon>Bacillota</taxon>
        <taxon>Bacilli</taxon>
        <taxon>Lactobacillales</taxon>
        <taxon>Lactobacillaceae</taxon>
        <taxon>Lactobacillus</taxon>
    </lineage>
</organism>
<keyword evidence="3" id="KW-1185">Reference proteome</keyword>
<name>I7JXV7_9LACO</name>
<dbReference type="EMBL" id="CAKD01000014">
    <property type="protein sequence ID" value="CCI84980.1"/>
    <property type="molecule type" value="Genomic_DNA"/>
</dbReference>
<dbReference type="AlphaFoldDB" id="I7JXV7"/>
<sequence length="98" mass="10628">MFSKKTVLTFVGSALLCVGASTYLSTTVKADTIEVAPKTETITLNPKSFSPEASNNNALLDQKVYARNLWDIDGGAPAGDGPRIWGSGYKWHWWGAVH</sequence>
<evidence type="ECO:0000256" key="1">
    <source>
        <dbReference type="SAM" id="SignalP"/>
    </source>
</evidence>
<evidence type="ECO:0000313" key="2">
    <source>
        <dbReference type="EMBL" id="CCI84980.1"/>
    </source>
</evidence>
<reference evidence="2 3" key="1">
    <citation type="submission" date="2012-06" db="EMBL/GenBank/DDBJ databases">
        <title>Draft Genome Sequence of Lactobacillus pasteurii CRBIP 24.76T.</title>
        <authorList>
            <person name="Cousin S."/>
            <person name="Bouchier C."/>
            <person name="Loux V."/>
            <person name="Ma L."/>
            <person name="Creno S."/>
            <person name="Bizet C."/>
            <person name="Clermont D."/>
        </authorList>
    </citation>
    <scope>NUCLEOTIDE SEQUENCE [LARGE SCALE GENOMIC DNA]</scope>
    <source>
        <strain evidence="3">CRBIP 24.76T</strain>
    </source>
</reference>
<evidence type="ECO:0000313" key="3">
    <source>
        <dbReference type="Proteomes" id="UP000009311"/>
    </source>
</evidence>
<proteinExistence type="predicted"/>
<keyword evidence="1" id="KW-0732">Signal</keyword>
<accession>I7JXV7</accession>
<dbReference type="PATRIC" id="fig|1423790.3.peg.848"/>
<comment type="caution">
    <text evidence="2">The sequence shown here is derived from an EMBL/GenBank/DDBJ whole genome shotgun (WGS) entry which is preliminary data.</text>
</comment>
<feature type="signal peptide" evidence="1">
    <location>
        <begin position="1"/>
        <end position="30"/>
    </location>
</feature>